<dbReference type="SUPFAM" id="SSF55166">
    <property type="entry name" value="Hedgehog/DD-peptidase"/>
    <property type="match status" value="1"/>
</dbReference>
<proteinExistence type="predicted"/>
<feature type="domain" description="Peptidase M15C" evidence="1">
    <location>
        <begin position="202"/>
        <end position="265"/>
    </location>
</feature>
<comment type="caution">
    <text evidence="2">The sequence shown here is derived from an EMBL/GenBank/DDBJ whole genome shotgun (WGS) entry which is preliminary data.</text>
</comment>
<keyword evidence="3" id="KW-1185">Reference proteome</keyword>
<dbReference type="EMBL" id="JAHYBZ010000010">
    <property type="protein sequence ID" value="MBW6401136.1"/>
    <property type="molecule type" value="Genomic_DNA"/>
</dbReference>
<evidence type="ECO:0000313" key="2">
    <source>
        <dbReference type="EMBL" id="MBW6401136.1"/>
    </source>
</evidence>
<sequence length="271" mass="30059">MAGVERRLFLGGLAALAGCGSPDAGATQASGTTGAAPVDVVRSRLPRLIAAYPDHLARPEGDTLVWTDGTRMPIGTGQPARPFAEMLASATIADQLRQTYEPGPMTLPPPRDHSPGRLRNTAFFLKMYGDCRQGDTALHLRPVTWMPRTRPQTLRVTTVNDVASRLERVIDALEAMPDRFRAYLVPSAGTYNCRAVADTGLPSVHGFGAAIDIAVRQSDYWAWTRTRGDIAYRNRIPPEIVEVFEAERFIWGGKWYHYDTMHFEYRPELFA</sequence>
<dbReference type="Proteomes" id="UP001196565">
    <property type="component" value="Unassembled WGS sequence"/>
</dbReference>
<reference evidence="2 3" key="1">
    <citation type="submission" date="2021-07" db="EMBL/GenBank/DDBJ databases">
        <authorList>
            <person name="So Y."/>
        </authorList>
    </citation>
    <scope>NUCLEOTIDE SEQUENCE [LARGE SCALE GENOMIC DNA]</scope>
    <source>
        <strain evidence="2 3">HJA6</strain>
    </source>
</reference>
<name>A0ABS7AFP9_9PROT</name>
<protein>
    <submittedName>
        <fullName evidence="2">M15 family metallopeptidase</fullName>
    </submittedName>
</protein>
<dbReference type="Gene3D" id="3.30.1380.10">
    <property type="match status" value="1"/>
</dbReference>
<gene>
    <name evidence="2" type="ORF">KPL78_24970</name>
</gene>
<dbReference type="PROSITE" id="PS51257">
    <property type="entry name" value="PROKAR_LIPOPROTEIN"/>
    <property type="match status" value="1"/>
</dbReference>
<evidence type="ECO:0000259" key="1">
    <source>
        <dbReference type="Pfam" id="PF13539"/>
    </source>
</evidence>
<accession>A0ABS7AFP9</accession>
<dbReference type="InterPro" id="IPR039561">
    <property type="entry name" value="Peptidase_M15C"/>
</dbReference>
<dbReference type="RefSeq" id="WP_219765702.1">
    <property type="nucleotide sequence ID" value="NZ_JAHYBZ010000010.1"/>
</dbReference>
<dbReference type="InterPro" id="IPR009045">
    <property type="entry name" value="Zn_M74/Hedgehog-like"/>
</dbReference>
<evidence type="ECO:0000313" key="3">
    <source>
        <dbReference type="Proteomes" id="UP001196565"/>
    </source>
</evidence>
<organism evidence="2 3">
    <name type="scientific">Roseomonas alba</name>
    <dbReference type="NCBI Taxonomy" id="2846776"/>
    <lineage>
        <taxon>Bacteria</taxon>
        <taxon>Pseudomonadati</taxon>
        <taxon>Pseudomonadota</taxon>
        <taxon>Alphaproteobacteria</taxon>
        <taxon>Acetobacterales</taxon>
        <taxon>Roseomonadaceae</taxon>
        <taxon>Roseomonas</taxon>
    </lineage>
</organism>
<dbReference type="Pfam" id="PF13539">
    <property type="entry name" value="Peptidase_M15_4"/>
    <property type="match status" value="1"/>
</dbReference>